<comment type="caution">
    <text evidence="12">The sequence shown here is derived from an EMBL/GenBank/DDBJ whole genome shotgun (WGS) entry which is preliminary data.</text>
</comment>
<gene>
    <name evidence="12" type="ORF">GPM918_LOCUS12326</name>
    <name evidence="13" type="ORF">SRO942_LOCUS12327</name>
</gene>
<evidence type="ECO:0000256" key="3">
    <source>
        <dbReference type="ARBA" id="ARBA00022473"/>
    </source>
</evidence>
<evidence type="ECO:0000256" key="2">
    <source>
        <dbReference type="ARBA" id="ARBA00005683"/>
    </source>
</evidence>
<dbReference type="GO" id="GO:0060070">
    <property type="term" value="P:canonical Wnt signaling pathway"/>
    <property type="evidence" value="ECO:0007669"/>
    <property type="project" value="TreeGrafter"/>
</dbReference>
<dbReference type="Proteomes" id="UP000681722">
    <property type="component" value="Unassembled WGS sequence"/>
</dbReference>
<evidence type="ECO:0000256" key="7">
    <source>
        <dbReference type="ARBA" id="ARBA00023157"/>
    </source>
</evidence>
<accession>A0A814EQV0</accession>
<dbReference type="EMBL" id="CAJNOQ010002682">
    <property type="protein sequence ID" value="CAF0972753.1"/>
    <property type="molecule type" value="Genomic_DNA"/>
</dbReference>
<proteinExistence type="inferred from homology"/>
<comment type="similarity">
    <text evidence="2 10">Belongs to the Wnt family.</text>
</comment>
<evidence type="ECO:0000313" key="14">
    <source>
        <dbReference type="Proteomes" id="UP000663829"/>
    </source>
</evidence>
<dbReference type="AlphaFoldDB" id="A0A814EQV0"/>
<dbReference type="Gene3D" id="3.30.2460.20">
    <property type="match status" value="1"/>
</dbReference>
<keyword evidence="6 10" id="KW-0879">Wnt signaling pathway</keyword>
<dbReference type="EMBL" id="CAJOBC010002682">
    <property type="protein sequence ID" value="CAF3745714.1"/>
    <property type="molecule type" value="Genomic_DNA"/>
</dbReference>
<feature type="signal peptide" evidence="11">
    <location>
        <begin position="1"/>
        <end position="22"/>
    </location>
</feature>
<dbReference type="GO" id="GO:0005109">
    <property type="term" value="F:frizzled binding"/>
    <property type="evidence" value="ECO:0007669"/>
    <property type="project" value="TreeGrafter"/>
</dbReference>
<evidence type="ECO:0000256" key="1">
    <source>
        <dbReference type="ARBA" id="ARBA00004498"/>
    </source>
</evidence>
<evidence type="ECO:0000256" key="10">
    <source>
        <dbReference type="RuleBase" id="RU003500"/>
    </source>
</evidence>
<dbReference type="FunFam" id="3.30.2460.20:FF:000001">
    <property type="entry name" value="Wnt homolog"/>
    <property type="match status" value="1"/>
</dbReference>
<dbReference type="Proteomes" id="UP000663829">
    <property type="component" value="Unassembled WGS sequence"/>
</dbReference>
<keyword evidence="4" id="KW-0964">Secreted</keyword>
<comment type="subcellular location">
    <subcellularLocation>
        <location evidence="1 10">Secreted</location>
        <location evidence="1 10">Extracellular space</location>
        <location evidence="1 10">Extracellular matrix</location>
    </subcellularLocation>
</comment>
<dbReference type="PROSITE" id="PS00246">
    <property type="entry name" value="WNT1"/>
    <property type="match status" value="1"/>
</dbReference>
<organism evidence="12 14">
    <name type="scientific">Didymodactylos carnosus</name>
    <dbReference type="NCBI Taxonomy" id="1234261"/>
    <lineage>
        <taxon>Eukaryota</taxon>
        <taxon>Metazoa</taxon>
        <taxon>Spiralia</taxon>
        <taxon>Gnathifera</taxon>
        <taxon>Rotifera</taxon>
        <taxon>Eurotatoria</taxon>
        <taxon>Bdelloidea</taxon>
        <taxon>Philodinida</taxon>
        <taxon>Philodinidae</taxon>
        <taxon>Didymodactylos</taxon>
    </lineage>
</organism>
<evidence type="ECO:0000256" key="5">
    <source>
        <dbReference type="ARBA" id="ARBA00022530"/>
    </source>
</evidence>
<keyword evidence="9" id="KW-0449">Lipoprotein</keyword>
<evidence type="ECO:0000256" key="6">
    <source>
        <dbReference type="ARBA" id="ARBA00022687"/>
    </source>
</evidence>
<dbReference type="OrthoDB" id="5945655at2759"/>
<dbReference type="InterPro" id="IPR005817">
    <property type="entry name" value="Wnt"/>
</dbReference>
<name>A0A814EQV0_9BILA</name>
<protein>
    <recommendedName>
        <fullName evidence="10">Protein Wnt</fullName>
    </recommendedName>
</protein>
<dbReference type="GO" id="GO:0005125">
    <property type="term" value="F:cytokine activity"/>
    <property type="evidence" value="ECO:0007669"/>
    <property type="project" value="TreeGrafter"/>
</dbReference>
<dbReference type="GO" id="GO:0030182">
    <property type="term" value="P:neuron differentiation"/>
    <property type="evidence" value="ECO:0007669"/>
    <property type="project" value="TreeGrafter"/>
</dbReference>
<dbReference type="InterPro" id="IPR018161">
    <property type="entry name" value="Wnt_CS"/>
</dbReference>
<reference evidence="12" key="1">
    <citation type="submission" date="2021-02" db="EMBL/GenBank/DDBJ databases">
        <authorList>
            <person name="Nowell W R."/>
        </authorList>
    </citation>
    <scope>NUCLEOTIDE SEQUENCE</scope>
</reference>
<dbReference type="PRINTS" id="PR01349">
    <property type="entry name" value="WNTPROTEIN"/>
</dbReference>
<dbReference type="InterPro" id="IPR043158">
    <property type="entry name" value="Wnt_C"/>
</dbReference>
<evidence type="ECO:0000313" key="12">
    <source>
        <dbReference type="EMBL" id="CAF0972753.1"/>
    </source>
</evidence>
<keyword evidence="14" id="KW-1185">Reference proteome</keyword>
<evidence type="ECO:0000256" key="4">
    <source>
        <dbReference type="ARBA" id="ARBA00022525"/>
    </source>
</evidence>
<comment type="function">
    <text evidence="10">Ligand for members of the frizzled family of seven transmembrane receptors.</text>
</comment>
<evidence type="ECO:0000313" key="13">
    <source>
        <dbReference type="EMBL" id="CAF3745714.1"/>
    </source>
</evidence>
<evidence type="ECO:0000256" key="11">
    <source>
        <dbReference type="SAM" id="SignalP"/>
    </source>
</evidence>
<evidence type="ECO:0000256" key="8">
    <source>
        <dbReference type="ARBA" id="ARBA00023180"/>
    </source>
</evidence>
<keyword evidence="8" id="KW-0325">Glycoprotein</keyword>
<dbReference type="Pfam" id="PF00110">
    <property type="entry name" value="wnt"/>
    <property type="match status" value="1"/>
</dbReference>
<dbReference type="GO" id="GO:0045165">
    <property type="term" value="P:cell fate commitment"/>
    <property type="evidence" value="ECO:0007669"/>
    <property type="project" value="TreeGrafter"/>
</dbReference>
<keyword evidence="11" id="KW-0732">Signal</keyword>
<dbReference type="PANTHER" id="PTHR12027">
    <property type="entry name" value="WNT RELATED"/>
    <property type="match status" value="1"/>
</dbReference>
<sequence length="354" mass="40542">MLFWRRLIHVTFTGLLPRFLLLDQHMQSRIILLITQVSDVVLTTQSLCHAENGLSPKQILFCQRHLDIMPFIRFGTNLALEECRTQFKNRHWNCSLFYEQKQIENILDSGTKESAYVHAITAAGIAYAITKACSTGRLASCGCDMSLQSKSDGTTKWSGCSDNVLFGSEIARKFVNLRERPMKNKTSLLNIHNNQAGIKTVQSEVDRQCKCHGVSGSCEFKTCWRSLRPFHRIGNQLKEKYDDAIEVRLHHSKNKLRLIARNSPYESQTKSDLVYLNQSPNYCERNVTYGSFGTYGRLCNRSSRAIDGCELLCCNRGYQSQIVTYRDKCNCRFTFCCTITCQECIQTKEISRCL</sequence>
<feature type="chain" id="PRO_5035684171" description="Protein Wnt" evidence="11">
    <location>
        <begin position="23"/>
        <end position="354"/>
    </location>
</feature>
<evidence type="ECO:0000256" key="9">
    <source>
        <dbReference type="ARBA" id="ARBA00023288"/>
    </source>
</evidence>
<dbReference type="GO" id="GO:0005615">
    <property type="term" value="C:extracellular space"/>
    <property type="evidence" value="ECO:0007669"/>
    <property type="project" value="TreeGrafter"/>
</dbReference>
<keyword evidence="7" id="KW-1015">Disulfide bond</keyword>
<keyword evidence="5" id="KW-0272">Extracellular matrix</keyword>
<dbReference type="SMART" id="SM00097">
    <property type="entry name" value="WNT1"/>
    <property type="match status" value="1"/>
</dbReference>
<dbReference type="PANTHER" id="PTHR12027:SF101">
    <property type="entry name" value="PROTEIN WNT-4"/>
    <property type="match status" value="1"/>
</dbReference>
<keyword evidence="3 10" id="KW-0217">Developmental protein</keyword>